<dbReference type="PANTHER" id="PTHR38223:SF4">
    <property type="match status" value="1"/>
</dbReference>
<reference evidence="2 3" key="1">
    <citation type="submission" date="2014-04" db="EMBL/GenBank/DDBJ databases">
        <authorList>
            <consortium name="International Citrus Genome Consortium"/>
            <person name="Gmitter F."/>
            <person name="Chen C."/>
            <person name="Farmerie W."/>
            <person name="Harkins T."/>
            <person name="Desany B."/>
            <person name="Mohiuddin M."/>
            <person name="Kodira C."/>
            <person name="Borodovsky M."/>
            <person name="Lomsadze A."/>
            <person name="Burns P."/>
            <person name="Jenkins J."/>
            <person name="Prochnik S."/>
            <person name="Shu S."/>
            <person name="Chapman J."/>
            <person name="Pitluck S."/>
            <person name="Schmutz J."/>
            <person name="Rokhsar D."/>
        </authorList>
    </citation>
    <scope>NUCLEOTIDE SEQUENCE</scope>
</reference>
<dbReference type="Proteomes" id="UP000027120">
    <property type="component" value="Unassembled WGS sequence"/>
</dbReference>
<feature type="region of interest" description="Disordered" evidence="1">
    <location>
        <begin position="36"/>
        <end position="100"/>
    </location>
</feature>
<keyword evidence="3" id="KW-1185">Reference proteome</keyword>
<organism evidence="2 3">
    <name type="scientific">Citrus sinensis</name>
    <name type="common">Sweet orange</name>
    <name type="synonym">Citrus aurantium var. sinensis</name>
    <dbReference type="NCBI Taxonomy" id="2711"/>
    <lineage>
        <taxon>Eukaryota</taxon>
        <taxon>Viridiplantae</taxon>
        <taxon>Streptophyta</taxon>
        <taxon>Embryophyta</taxon>
        <taxon>Tracheophyta</taxon>
        <taxon>Spermatophyta</taxon>
        <taxon>Magnoliopsida</taxon>
        <taxon>eudicotyledons</taxon>
        <taxon>Gunneridae</taxon>
        <taxon>Pentapetalae</taxon>
        <taxon>rosids</taxon>
        <taxon>malvids</taxon>
        <taxon>Sapindales</taxon>
        <taxon>Rutaceae</taxon>
        <taxon>Aurantioideae</taxon>
        <taxon>Citrus</taxon>
    </lineage>
</organism>
<dbReference type="AlphaFoldDB" id="A0A067DPU0"/>
<sequence>MAGLQYNFFPTDFFYPRTSKPAFAATAAADTSAAAEKASSLPSQQQYHSFPADYLHPPPVSQSLIVNNSGQQRRPAPIRIRKRDAPAPTHKPRASLDKSE</sequence>
<name>A0A067DPU0_CITSI</name>
<gene>
    <name evidence="2" type="ORF">CISIN_1g034266mg</name>
</gene>
<proteinExistence type="predicted"/>
<evidence type="ECO:0000256" key="1">
    <source>
        <dbReference type="SAM" id="MobiDB-lite"/>
    </source>
</evidence>
<dbReference type="PANTHER" id="PTHR38223">
    <property type="match status" value="1"/>
</dbReference>
<feature type="compositionally biased region" description="Polar residues" evidence="1">
    <location>
        <begin position="61"/>
        <end position="72"/>
    </location>
</feature>
<dbReference type="EMBL" id="KK785729">
    <property type="protein sequence ID" value="KDO41042.1"/>
    <property type="molecule type" value="Genomic_DNA"/>
</dbReference>
<protein>
    <submittedName>
        <fullName evidence="2">Uncharacterized protein</fullName>
    </submittedName>
</protein>
<accession>A0A067DPU0</accession>
<evidence type="ECO:0000313" key="2">
    <source>
        <dbReference type="EMBL" id="KDO41042.1"/>
    </source>
</evidence>
<evidence type="ECO:0000313" key="3">
    <source>
        <dbReference type="Proteomes" id="UP000027120"/>
    </source>
</evidence>